<dbReference type="GO" id="GO:0005524">
    <property type="term" value="F:ATP binding"/>
    <property type="evidence" value="ECO:0007669"/>
    <property type="project" value="UniProtKB-UniRule"/>
</dbReference>
<reference evidence="3 4" key="1">
    <citation type="submission" date="2016-10" db="EMBL/GenBank/DDBJ databases">
        <authorList>
            <person name="de Groot N.N."/>
        </authorList>
    </citation>
    <scope>NUCLEOTIDE SEQUENCE [LARGE SCALE GENOMIC DNA]</scope>
    <source>
        <strain evidence="3 4">DSM 6059</strain>
    </source>
</reference>
<keyword evidence="3" id="KW-0723">Serine/threonine-protein kinase</keyword>
<dbReference type="Proteomes" id="UP000198862">
    <property type="component" value="Unassembled WGS sequence"/>
</dbReference>
<proteinExistence type="predicted"/>
<dbReference type="InterPro" id="IPR017441">
    <property type="entry name" value="Protein_kinase_ATP_BS"/>
</dbReference>
<keyword evidence="4" id="KW-1185">Reference proteome</keyword>
<evidence type="ECO:0000259" key="2">
    <source>
        <dbReference type="PROSITE" id="PS50011"/>
    </source>
</evidence>
<organism evidence="3 4">
    <name type="scientific">Pseudoalteromonas denitrificans DSM 6059</name>
    <dbReference type="NCBI Taxonomy" id="1123010"/>
    <lineage>
        <taxon>Bacteria</taxon>
        <taxon>Pseudomonadati</taxon>
        <taxon>Pseudomonadota</taxon>
        <taxon>Gammaproteobacteria</taxon>
        <taxon>Alteromonadales</taxon>
        <taxon>Pseudoalteromonadaceae</taxon>
        <taxon>Pseudoalteromonas</taxon>
    </lineage>
</organism>
<feature type="domain" description="Protein kinase" evidence="2">
    <location>
        <begin position="45"/>
        <end position="314"/>
    </location>
</feature>
<dbReference type="RefSeq" id="WP_091980123.1">
    <property type="nucleotide sequence ID" value="NZ_FOLO01000004.1"/>
</dbReference>
<protein>
    <submittedName>
        <fullName evidence="3">Non-specific serine/threonine protein kinase</fullName>
    </submittedName>
</protein>
<name>A0A1I1G0P2_9GAMM</name>
<sequence>MPEKKKIHNFYINEEQSIYLLSHTDAKKHKQWLKICMKQLELLGYKNVEEVGSGAYGFVFSGTDIHVKPHAQWVFKFSRITLAQSVRDRLEDEAYMLSQVDNPLVPKFFAFERIKKQGILMMERAPGINLEQVSLKYGKMSARFITDLALKLRNVLQDLRENKQGISLTPIVHGDVKPSNLVWFEKSNKLSLVDWGSSVFAQEDGYGNAVATNIMDLMSSDTQSSNARMGDVYFIGDEQMEGAKSSPRFDEQGVASTLYALASAQSCRFGAQVIPTTSLGLPIELAKVIDGMLSKDKNIRDEAGDYFMNNMPKMAKAYLPKLDCQDIKSAIPFWHNELIELPDTVVYSSRKSFLREADKSQALIDVNDAQLDRYYREFLLDMGDTEKAFLASISRLAKFPVVGGLSFHWKEKQLFIESSLILNQKELDHSFSTAINNTVKLAQGIKQQGLFKCCLFDARKTIQIERNDEGKFIFDELPQLEYQVMSSIQLNEINRPHSYFEDGNDPDEQLKLPKEVLKCVFALNQIHHTGCIIFESLPDRLKVHHYYRLLDQDKEQEFSNLLQKIMANIIQITSVGVAGFMKLPYKNTREFDLCEKQPDYFYPKNPKKIN</sequence>
<dbReference type="Pfam" id="PF00069">
    <property type="entry name" value="Pkinase"/>
    <property type="match status" value="1"/>
</dbReference>
<dbReference type="InterPro" id="IPR000719">
    <property type="entry name" value="Prot_kinase_dom"/>
</dbReference>
<feature type="binding site" evidence="1">
    <location>
        <position position="76"/>
    </location>
    <ligand>
        <name>ATP</name>
        <dbReference type="ChEBI" id="CHEBI:30616"/>
    </ligand>
</feature>
<dbReference type="OrthoDB" id="9801841at2"/>
<evidence type="ECO:0000256" key="1">
    <source>
        <dbReference type="PROSITE-ProRule" id="PRU10141"/>
    </source>
</evidence>
<dbReference type="AlphaFoldDB" id="A0A1I1G0P2"/>
<dbReference type="STRING" id="1123010.SAMN02745724_00764"/>
<dbReference type="InterPro" id="IPR011009">
    <property type="entry name" value="Kinase-like_dom_sf"/>
</dbReference>
<keyword evidence="1" id="KW-0067">ATP-binding</keyword>
<keyword evidence="3" id="KW-0418">Kinase</keyword>
<evidence type="ECO:0000313" key="3">
    <source>
        <dbReference type="EMBL" id="SFC05071.1"/>
    </source>
</evidence>
<dbReference type="Gene3D" id="1.10.510.10">
    <property type="entry name" value="Transferase(Phosphotransferase) domain 1"/>
    <property type="match status" value="1"/>
</dbReference>
<dbReference type="InterPro" id="IPR053235">
    <property type="entry name" value="Ser_Thr_kinase"/>
</dbReference>
<dbReference type="PANTHER" id="PTHR24361">
    <property type="entry name" value="MITOGEN-ACTIVATED KINASE KINASE KINASE"/>
    <property type="match status" value="1"/>
</dbReference>
<dbReference type="Gene3D" id="3.30.200.20">
    <property type="entry name" value="Phosphorylase Kinase, domain 1"/>
    <property type="match status" value="1"/>
</dbReference>
<dbReference type="PROSITE" id="PS50011">
    <property type="entry name" value="PROTEIN_KINASE_DOM"/>
    <property type="match status" value="1"/>
</dbReference>
<keyword evidence="3" id="KW-0808">Transferase</keyword>
<evidence type="ECO:0000313" key="4">
    <source>
        <dbReference type="Proteomes" id="UP000198862"/>
    </source>
</evidence>
<dbReference type="SUPFAM" id="SSF56112">
    <property type="entry name" value="Protein kinase-like (PK-like)"/>
    <property type="match status" value="1"/>
</dbReference>
<accession>A0A1I1G0P2</accession>
<dbReference type="PROSITE" id="PS00107">
    <property type="entry name" value="PROTEIN_KINASE_ATP"/>
    <property type="match status" value="1"/>
</dbReference>
<dbReference type="EMBL" id="FOLO01000004">
    <property type="protein sequence ID" value="SFC05071.1"/>
    <property type="molecule type" value="Genomic_DNA"/>
</dbReference>
<dbReference type="GO" id="GO:0004674">
    <property type="term" value="F:protein serine/threonine kinase activity"/>
    <property type="evidence" value="ECO:0007669"/>
    <property type="project" value="UniProtKB-KW"/>
</dbReference>
<dbReference type="GO" id="GO:0005737">
    <property type="term" value="C:cytoplasm"/>
    <property type="evidence" value="ECO:0007669"/>
    <property type="project" value="TreeGrafter"/>
</dbReference>
<gene>
    <name evidence="3" type="ORF">SAMN02745724_00764</name>
</gene>
<keyword evidence="1" id="KW-0547">Nucleotide-binding</keyword>
<dbReference type="SMART" id="SM00220">
    <property type="entry name" value="S_TKc"/>
    <property type="match status" value="1"/>
</dbReference>